<comment type="caution">
    <text evidence="10">The sequence shown here is derived from an EMBL/GenBank/DDBJ whole genome shotgun (WGS) entry which is preliminary data.</text>
</comment>
<comment type="subcellular location">
    <subcellularLocation>
        <location evidence="1">Cell membrane</location>
        <topology evidence="1">Multi-pass membrane protein</topology>
    </subcellularLocation>
</comment>
<feature type="transmembrane region" description="Helical" evidence="8">
    <location>
        <begin position="50"/>
        <end position="69"/>
    </location>
</feature>
<dbReference type="InterPro" id="IPR020846">
    <property type="entry name" value="MFS_dom"/>
</dbReference>
<keyword evidence="11" id="KW-1185">Reference proteome</keyword>
<reference evidence="11" key="1">
    <citation type="journal article" date="2019" name="Int. J. Syst. Evol. Microbiol.">
        <title>The Global Catalogue of Microorganisms (GCM) 10K type strain sequencing project: providing services to taxonomists for standard genome sequencing and annotation.</title>
        <authorList>
            <consortium name="The Broad Institute Genomics Platform"/>
            <consortium name="The Broad Institute Genome Sequencing Center for Infectious Disease"/>
            <person name="Wu L."/>
            <person name="Ma J."/>
        </authorList>
    </citation>
    <scope>NUCLEOTIDE SEQUENCE [LARGE SCALE GENOMIC DNA]</scope>
    <source>
        <strain evidence="11">JCM 18720</strain>
    </source>
</reference>
<keyword evidence="6 8" id="KW-1133">Transmembrane helix</keyword>
<dbReference type="CDD" id="cd17324">
    <property type="entry name" value="MFS_NepI_like"/>
    <property type="match status" value="1"/>
</dbReference>
<dbReference type="Pfam" id="PF07690">
    <property type="entry name" value="MFS_1"/>
    <property type="match status" value="1"/>
</dbReference>
<proteinExistence type="inferred from homology"/>
<dbReference type="RefSeq" id="WP_345317622.1">
    <property type="nucleotide sequence ID" value="NZ_BAABLF010000028.1"/>
</dbReference>
<feature type="transmembrane region" description="Helical" evidence="8">
    <location>
        <begin position="76"/>
        <end position="96"/>
    </location>
</feature>
<name>A0ABP9SDX7_9GAMM</name>
<evidence type="ECO:0000259" key="9">
    <source>
        <dbReference type="PROSITE" id="PS50850"/>
    </source>
</evidence>
<dbReference type="SUPFAM" id="SSF103473">
    <property type="entry name" value="MFS general substrate transporter"/>
    <property type="match status" value="1"/>
</dbReference>
<feature type="transmembrane region" description="Helical" evidence="8">
    <location>
        <begin position="279"/>
        <end position="296"/>
    </location>
</feature>
<evidence type="ECO:0000313" key="11">
    <source>
        <dbReference type="Proteomes" id="UP001501600"/>
    </source>
</evidence>
<keyword evidence="3" id="KW-0813">Transport</keyword>
<feature type="transmembrane region" description="Helical" evidence="8">
    <location>
        <begin position="338"/>
        <end position="361"/>
    </location>
</feature>
<organism evidence="10 11">
    <name type="scientific">Ferrimonas gelatinilytica</name>
    <dbReference type="NCBI Taxonomy" id="1255257"/>
    <lineage>
        <taxon>Bacteria</taxon>
        <taxon>Pseudomonadati</taxon>
        <taxon>Pseudomonadota</taxon>
        <taxon>Gammaproteobacteria</taxon>
        <taxon>Alteromonadales</taxon>
        <taxon>Ferrimonadaceae</taxon>
        <taxon>Ferrimonas</taxon>
    </lineage>
</organism>
<dbReference type="Proteomes" id="UP001501600">
    <property type="component" value="Unassembled WGS sequence"/>
</dbReference>
<feature type="transmembrane region" description="Helical" evidence="8">
    <location>
        <begin position="132"/>
        <end position="150"/>
    </location>
</feature>
<feature type="transmembrane region" description="Helical" evidence="8">
    <location>
        <begin position="12"/>
        <end position="30"/>
    </location>
</feature>
<evidence type="ECO:0000256" key="6">
    <source>
        <dbReference type="ARBA" id="ARBA00022989"/>
    </source>
</evidence>
<evidence type="ECO:0000256" key="2">
    <source>
        <dbReference type="ARBA" id="ARBA00008335"/>
    </source>
</evidence>
<feature type="transmembrane region" description="Helical" evidence="8">
    <location>
        <begin position="367"/>
        <end position="386"/>
    </location>
</feature>
<dbReference type="Gene3D" id="1.20.1250.20">
    <property type="entry name" value="MFS general substrate transporter like domains"/>
    <property type="match status" value="1"/>
</dbReference>
<dbReference type="EMBL" id="BAABLF010000028">
    <property type="protein sequence ID" value="GAA5194063.1"/>
    <property type="molecule type" value="Genomic_DNA"/>
</dbReference>
<dbReference type="PRINTS" id="PR01035">
    <property type="entry name" value="TCRTETA"/>
</dbReference>
<feature type="transmembrane region" description="Helical" evidence="8">
    <location>
        <begin position="102"/>
        <end position="125"/>
    </location>
</feature>
<accession>A0ABP9SDX7</accession>
<feature type="transmembrane region" description="Helical" evidence="8">
    <location>
        <begin position="249"/>
        <end position="272"/>
    </location>
</feature>
<dbReference type="InterPro" id="IPR011701">
    <property type="entry name" value="MFS"/>
</dbReference>
<keyword evidence="5 8" id="KW-0812">Transmembrane</keyword>
<gene>
    <name evidence="10" type="ORF">GCM10025772_26210</name>
</gene>
<evidence type="ECO:0000256" key="5">
    <source>
        <dbReference type="ARBA" id="ARBA00022692"/>
    </source>
</evidence>
<feature type="transmembrane region" description="Helical" evidence="8">
    <location>
        <begin position="206"/>
        <end position="229"/>
    </location>
</feature>
<dbReference type="InterPro" id="IPR001958">
    <property type="entry name" value="Tet-R_TetA/multi-R_MdtG-like"/>
</dbReference>
<evidence type="ECO:0000256" key="3">
    <source>
        <dbReference type="ARBA" id="ARBA00022448"/>
    </source>
</evidence>
<sequence>MIDVGTPDYVAARRALTLGALLVFGNLYLLQPLLPTLTETFSVSASEANWAHAGVFLGLALALLPWAVLSERVGRYRVICLSLMAIPPVGALGAMADSLWALVVARVVLGGVLAGFTAVAVAYMAEEFSPSALALAVGGFVAANSVGGILSRLVGGALGQWLGWQGMLLTSSAVGVLVVLGALRWLPQEREFRPHTPGWMPLWRAIFGHLMAPRLVLAMLLGGVNFALFVNQFSVMGFRLVAPPHQLPVAVSAGIFLCYLTGTLTSALSGLWSQRFGPLSGMAFGVLLALFGLVLARLETLWAILLGLLLISAGAFLVHALAYAWVGREARQARAGATALYLVHYYLGGSLGGFWLLWWWQERGWDGVILGSLVLYLVMLLLVWGLKHSLGPSVERPGKKTPA</sequence>
<evidence type="ECO:0000256" key="7">
    <source>
        <dbReference type="ARBA" id="ARBA00023136"/>
    </source>
</evidence>
<comment type="similarity">
    <text evidence="2">Belongs to the major facilitator superfamily.</text>
</comment>
<dbReference type="PANTHER" id="PTHR43271:SF1">
    <property type="entry name" value="INNER MEMBRANE TRANSPORT PROTEIN YNFM"/>
    <property type="match status" value="1"/>
</dbReference>
<evidence type="ECO:0000256" key="4">
    <source>
        <dbReference type="ARBA" id="ARBA00022475"/>
    </source>
</evidence>
<dbReference type="PANTHER" id="PTHR43271">
    <property type="entry name" value="BLL2771 PROTEIN"/>
    <property type="match status" value="1"/>
</dbReference>
<evidence type="ECO:0000313" key="10">
    <source>
        <dbReference type="EMBL" id="GAA5194063.1"/>
    </source>
</evidence>
<keyword evidence="7 8" id="KW-0472">Membrane</keyword>
<dbReference type="PROSITE" id="PS50850">
    <property type="entry name" value="MFS"/>
    <property type="match status" value="1"/>
</dbReference>
<evidence type="ECO:0000256" key="8">
    <source>
        <dbReference type="SAM" id="Phobius"/>
    </source>
</evidence>
<protein>
    <submittedName>
        <fullName evidence="10">MFS transporter</fullName>
    </submittedName>
</protein>
<keyword evidence="4" id="KW-1003">Cell membrane</keyword>
<dbReference type="InterPro" id="IPR036259">
    <property type="entry name" value="MFS_trans_sf"/>
</dbReference>
<feature type="transmembrane region" description="Helical" evidence="8">
    <location>
        <begin position="162"/>
        <end position="186"/>
    </location>
</feature>
<evidence type="ECO:0000256" key="1">
    <source>
        <dbReference type="ARBA" id="ARBA00004651"/>
    </source>
</evidence>
<feature type="transmembrane region" description="Helical" evidence="8">
    <location>
        <begin position="302"/>
        <end position="326"/>
    </location>
</feature>
<feature type="domain" description="Major facilitator superfamily (MFS) profile" evidence="9">
    <location>
        <begin position="12"/>
        <end position="391"/>
    </location>
</feature>